<evidence type="ECO:0000313" key="4">
    <source>
        <dbReference type="Proteomes" id="UP000801492"/>
    </source>
</evidence>
<dbReference type="InterPro" id="IPR029526">
    <property type="entry name" value="PGBD"/>
</dbReference>
<reference evidence="3" key="1">
    <citation type="submission" date="2019-08" db="EMBL/GenBank/DDBJ databases">
        <title>The genome of the North American firefly Photinus pyralis.</title>
        <authorList>
            <consortium name="Photinus pyralis genome working group"/>
            <person name="Fallon T.R."/>
            <person name="Sander Lower S.E."/>
            <person name="Weng J.-K."/>
        </authorList>
    </citation>
    <scope>NUCLEOTIDE SEQUENCE</scope>
    <source>
        <strain evidence="3">TRF0915ILg1</strain>
        <tissue evidence="3">Whole body</tissue>
    </source>
</reference>
<gene>
    <name evidence="3" type="ORF">ILUMI_18841</name>
</gene>
<dbReference type="PANTHER" id="PTHR46599">
    <property type="entry name" value="PIGGYBAC TRANSPOSABLE ELEMENT-DERIVED PROTEIN 4"/>
    <property type="match status" value="1"/>
</dbReference>
<feature type="region of interest" description="Disordered" evidence="1">
    <location>
        <begin position="24"/>
        <end position="63"/>
    </location>
</feature>
<dbReference type="Pfam" id="PF13843">
    <property type="entry name" value="DDE_Tnp_1_7"/>
    <property type="match status" value="1"/>
</dbReference>
<proteinExistence type="predicted"/>
<feature type="region of interest" description="Disordered" evidence="1">
    <location>
        <begin position="469"/>
        <end position="493"/>
    </location>
</feature>
<dbReference type="OrthoDB" id="10049986at2759"/>
<evidence type="ECO:0000256" key="1">
    <source>
        <dbReference type="SAM" id="MobiDB-lite"/>
    </source>
</evidence>
<evidence type="ECO:0000259" key="2">
    <source>
        <dbReference type="Pfam" id="PF13843"/>
    </source>
</evidence>
<dbReference type="Proteomes" id="UP000801492">
    <property type="component" value="Unassembled WGS sequence"/>
</dbReference>
<dbReference type="EMBL" id="VTPC01084024">
    <property type="protein sequence ID" value="KAF2887332.1"/>
    <property type="molecule type" value="Genomic_DNA"/>
</dbReference>
<evidence type="ECO:0000313" key="3">
    <source>
        <dbReference type="EMBL" id="KAF2887332.1"/>
    </source>
</evidence>
<name>A0A8K0CNF6_IGNLU</name>
<protein>
    <recommendedName>
        <fullName evidence="2">PiggyBac transposable element-derived protein domain-containing protein</fullName>
    </recommendedName>
</protein>
<dbReference type="AlphaFoldDB" id="A0A8K0CNF6"/>
<organism evidence="3 4">
    <name type="scientific">Ignelater luminosus</name>
    <name type="common">Cucubano</name>
    <name type="synonym">Pyrophorus luminosus</name>
    <dbReference type="NCBI Taxonomy" id="2038154"/>
    <lineage>
        <taxon>Eukaryota</taxon>
        <taxon>Metazoa</taxon>
        <taxon>Ecdysozoa</taxon>
        <taxon>Arthropoda</taxon>
        <taxon>Hexapoda</taxon>
        <taxon>Insecta</taxon>
        <taxon>Pterygota</taxon>
        <taxon>Neoptera</taxon>
        <taxon>Endopterygota</taxon>
        <taxon>Coleoptera</taxon>
        <taxon>Polyphaga</taxon>
        <taxon>Elateriformia</taxon>
        <taxon>Elateroidea</taxon>
        <taxon>Elateridae</taxon>
        <taxon>Agrypninae</taxon>
        <taxon>Pyrophorini</taxon>
        <taxon>Ignelater</taxon>
    </lineage>
</organism>
<comment type="caution">
    <text evidence="3">The sequence shown here is derived from an EMBL/GenBank/DDBJ whole genome shotgun (WGS) entry which is preliminary data.</text>
</comment>
<feature type="domain" description="PiggyBac transposable element-derived protein" evidence="2">
    <location>
        <begin position="235"/>
        <end position="438"/>
    </location>
</feature>
<sequence>MWPRKGFTPEQALSYLDELEGLLESNSKHEGESTSNSENEAYSRVLRKSSESNSTSDIQASDTTPENSLCVASCSYKTSDVKRSNSSDLTVTKNKPQRILCHRNVQSNSNLIQKKKREFLLEENQTCTSKDGTKWKVVYANEIRAVKTAQRNILKDNPGSTFYAKQKTNKDKICTFWRLFVDNHMLKIIKNCTETETNNKLENVDWKLSFEDLDAFIAILYARRAYASSKLELYGKNITVNDQLFPTKVICRFTQYMPNKPDKFGIKPWIAVDTKSKYVLNAFSYLGKDETRPQDQTLSKNVVLQLLQPFTKKGRNVTTDNYFTSVKLAEKLIKLNTTIVGTMNRSRRGVLELGKSSREDLYETGLLKTDNDNYILTIYQAKPNKNKKPETVPYYSDTKYGVDVPDQMARKYTVNASSRRWPVHIFYNILDLAAINAYILYKEITGKKIKRRNFLLQLAEQLAEEYKNKEAVKEGTSQKKRRDRQDLNLNLKK</sequence>
<accession>A0A8K0CNF6</accession>
<feature type="compositionally biased region" description="Polar residues" evidence="1">
    <location>
        <begin position="51"/>
        <end position="63"/>
    </location>
</feature>
<dbReference type="PANTHER" id="PTHR46599:SF6">
    <property type="entry name" value="DUAL SPECIFICITY PHOSPHATASE 26"/>
    <property type="match status" value="1"/>
</dbReference>
<keyword evidence="4" id="KW-1185">Reference proteome</keyword>